<dbReference type="SMART" id="SM00361">
    <property type="entry name" value="RRM_1"/>
    <property type="match status" value="1"/>
</dbReference>
<accession>A0AAN7JE79</accession>
<comment type="caution">
    <text evidence="4">The sequence shown here is derived from an EMBL/GenBank/DDBJ whole genome shotgun (WGS) entry which is preliminary data.</text>
</comment>
<dbReference type="InterPro" id="IPR035979">
    <property type="entry name" value="RBD_domain_sf"/>
</dbReference>
<dbReference type="Proteomes" id="UP001324115">
    <property type="component" value="Unassembled WGS sequence"/>
</dbReference>
<evidence type="ECO:0000256" key="2">
    <source>
        <dbReference type="PROSITE-ProRule" id="PRU00176"/>
    </source>
</evidence>
<evidence type="ECO:0000313" key="5">
    <source>
        <dbReference type="Proteomes" id="UP001324115"/>
    </source>
</evidence>
<dbReference type="Gene3D" id="3.30.70.330">
    <property type="match status" value="1"/>
</dbReference>
<dbReference type="InterPro" id="IPR003954">
    <property type="entry name" value="RRM_euk-type"/>
</dbReference>
<organism evidence="4 5">
    <name type="scientific">Quercus rubra</name>
    <name type="common">Northern red oak</name>
    <name type="synonym">Quercus borealis</name>
    <dbReference type="NCBI Taxonomy" id="3512"/>
    <lineage>
        <taxon>Eukaryota</taxon>
        <taxon>Viridiplantae</taxon>
        <taxon>Streptophyta</taxon>
        <taxon>Embryophyta</taxon>
        <taxon>Tracheophyta</taxon>
        <taxon>Spermatophyta</taxon>
        <taxon>Magnoliopsida</taxon>
        <taxon>eudicotyledons</taxon>
        <taxon>Gunneridae</taxon>
        <taxon>Pentapetalae</taxon>
        <taxon>rosids</taxon>
        <taxon>fabids</taxon>
        <taxon>Fagales</taxon>
        <taxon>Fagaceae</taxon>
        <taxon>Quercus</taxon>
    </lineage>
</organism>
<dbReference type="AlphaFoldDB" id="A0AAN7JE79"/>
<dbReference type="Pfam" id="PF00076">
    <property type="entry name" value="RRM_1"/>
    <property type="match status" value="1"/>
</dbReference>
<gene>
    <name evidence="4" type="ORF">RGQ29_001584</name>
</gene>
<sequence length="145" mass="16457">MAALRGISHNLYTHISHPNPQLLFFFRGFSSKLFVKDISFSTTEETLAEAFSKFGEVTEAKIIRDKVRNRSKGYGYVSFAKEDEAKRALTNMNGKFLDGRAIFVDPARPSRHFDSAMQVARGPPEPAVFSSFRCSNFNIQKSLRR</sequence>
<dbReference type="PANTHER" id="PTHR48027">
    <property type="entry name" value="HETEROGENEOUS NUCLEAR RIBONUCLEOPROTEIN 87F-RELATED"/>
    <property type="match status" value="1"/>
</dbReference>
<dbReference type="SUPFAM" id="SSF54928">
    <property type="entry name" value="RNA-binding domain, RBD"/>
    <property type="match status" value="1"/>
</dbReference>
<dbReference type="InterPro" id="IPR000504">
    <property type="entry name" value="RRM_dom"/>
</dbReference>
<dbReference type="PROSITE" id="PS50102">
    <property type="entry name" value="RRM"/>
    <property type="match status" value="1"/>
</dbReference>
<name>A0AAN7JE79_QUERU</name>
<reference evidence="4 5" key="1">
    <citation type="journal article" date="2023" name="G3 (Bethesda)">
        <title>A haplotype-resolved chromosome-scale genome for Quercus rubra L. provides insights into the genetics of adaptive traits for red oak species.</title>
        <authorList>
            <person name="Kapoor B."/>
            <person name="Jenkins J."/>
            <person name="Schmutz J."/>
            <person name="Zhebentyayeva T."/>
            <person name="Kuelheim C."/>
            <person name="Coggeshall M."/>
            <person name="Heim C."/>
            <person name="Lasky J.R."/>
            <person name="Leites L."/>
            <person name="Islam-Faridi N."/>
            <person name="Romero-Severson J."/>
            <person name="DeLeo V.L."/>
            <person name="Lucas S.M."/>
            <person name="Lazic D."/>
            <person name="Gailing O."/>
            <person name="Carlson J."/>
            <person name="Staton M."/>
        </authorList>
    </citation>
    <scope>NUCLEOTIDE SEQUENCE [LARGE SCALE GENOMIC DNA]</scope>
    <source>
        <strain evidence="4">Pseudo-F2</strain>
    </source>
</reference>
<evidence type="ECO:0000259" key="3">
    <source>
        <dbReference type="PROSITE" id="PS50102"/>
    </source>
</evidence>
<dbReference type="InterPro" id="IPR052462">
    <property type="entry name" value="SLIRP/GR-RBP-like"/>
</dbReference>
<dbReference type="SMART" id="SM00360">
    <property type="entry name" value="RRM"/>
    <property type="match status" value="1"/>
</dbReference>
<dbReference type="GO" id="GO:0003723">
    <property type="term" value="F:RNA binding"/>
    <property type="evidence" value="ECO:0007669"/>
    <property type="project" value="UniProtKB-UniRule"/>
</dbReference>
<dbReference type="EMBL" id="JAXUIC010000001">
    <property type="protein sequence ID" value="KAK4607824.1"/>
    <property type="molecule type" value="Genomic_DNA"/>
</dbReference>
<proteinExistence type="predicted"/>
<feature type="domain" description="RRM" evidence="3">
    <location>
        <begin position="31"/>
        <end position="109"/>
    </location>
</feature>
<evidence type="ECO:0000313" key="4">
    <source>
        <dbReference type="EMBL" id="KAK4607824.1"/>
    </source>
</evidence>
<keyword evidence="5" id="KW-1185">Reference proteome</keyword>
<evidence type="ECO:0000256" key="1">
    <source>
        <dbReference type="ARBA" id="ARBA00022884"/>
    </source>
</evidence>
<dbReference type="InterPro" id="IPR012677">
    <property type="entry name" value="Nucleotide-bd_a/b_plait_sf"/>
</dbReference>
<protein>
    <recommendedName>
        <fullName evidence="3">RRM domain-containing protein</fullName>
    </recommendedName>
</protein>
<keyword evidence="1 2" id="KW-0694">RNA-binding</keyword>